<dbReference type="PANTHER" id="PTHR43248:SF29">
    <property type="entry name" value="TRIPEPTIDYL AMINOPEPTIDASE"/>
    <property type="match status" value="1"/>
</dbReference>
<gene>
    <name evidence="7" type="ORF">BZB76_2344</name>
</gene>
<dbReference type="Pfam" id="PF00561">
    <property type="entry name" value="Abhydrolase_1"/>
    <property type="match status" value="1"/>
</dbReference>
<comment type="similarity">
    <text evidence="1">Belongs to the peptidase S33 family.</text>
</comment>
<evidence type="ECO:0000259" key="5">
    <source>
        <dbReference type="Pfam" id="PF00561"/>
    </source>
</evidence>
<evidence type="ECO:0000256" key="3">
    <source>
        <dbReference type="ARBA" id="ARBA00022801"/>
    </source>
</evidence>
<feature type="domain" description="AB hydrolase-1" evidence="5">
    <location>
        <begin position="103"/>
        <end position="276"/>
    </location>
</feature>
<evidence type="ECO:0000259" key="6">
    <source>
        <dbReference type="Pfam" id="PF08386"/>
    </source>
</evidence>
<reference evidence="7 8" key="1">
    <citation type="submission" date="2018-10" db="EMBL/GenBank/DDBJ databases">
        <title>Genomic Encyclopedia of Archaeal and Bacterial Type Strains, Phase II (KMG-II): from individual species to whole genera.</title>
        <authorList>
            <person name="Goeker M."/>
        </authorList>
    </citation>
    <scope>NUCLEOTIDE SEQUENCE [LARGE SCALE GENOMIC DNA]</scope>
    <source>
        <strain evidence="7 8">DSM 43383</strain>
    </source>
</reference>
<evidence type="ECO:0000256" key="1">
    <source>
        <dbReference type="ARBA" id="ARBA00010088"/>
    </source>
</evidence>
<dbReference type="Gene3D" id="3.40.50.1820">
    <property type="entry name" value="alpha/beta hydrolase"/>
    <property type="match status" value="1"/>
</dbReference>
<dbReference type="OrthoDB" id="3930934at2"/>
<evidence type="ECO:0000256" key="4">
    <source>
        <dbReference type="SAM" id="SignalP"/>
    </source>
</evidence>
<feature type="domain" description="Peptidase S33 tripeptidyl aminopeptidase-like C-terminal" evidence="6">
    <location>
        <begin position="415"/>
        <end position="512"/>
    </location>
</feature>
<keyword evidence="3" id="KW-0378">Hydrolase</keyword>
<sequence>MRTLRLTVAGGVVVAGLAAFTPAALASSPGATERGLDRYTGQQVFWKDCARGAEDEIGQRLDEIGARCAEVRVPLDYTAPGGRSLKVAISRIEGDPVHRRGILLANPGGPGGQGLDFGIALKSAMKDVADRYDLIGFDPRFVGRSSPLTCGQIPWWLRSPGFRRSDFDKAVDMVRDIARRCQDHGDNAALFPHASTRNVARDMDVIQAALGAPKLSYYGASYGADLGAVYTQMFPGNADRIVLDSSTDPAKTQYALMRSVAAHQEAALDEWAAWTARRSHHYRLGRTAAQVRRSLTRVLARAERQPIKIGEHRLDHHLFPVFLRTMVNHEDDNAVLARSVRGLADAANGASVTPEPELAGFLTLFTGAEVSALVPGVTAAMCADAGWPAGGWPRDPERYWRNIQRSQPVFGPLNNTISPCAFWRTPPREPATEIGNTVPLLMVQAVRDNNTPYPDGQALHRRLTGSRLVTAHMRAHGVYGRGAAGQRPSPCADKAVNAYLRDGTLPAEDIDCPDPF</sequence>
<organism evidence="7 8">
    <name type="scientific">Actinomadura pelletieri DSM 43383</name>
    <dbReference type="NCBI Taxonomy" id="1120940"/>
    <lineage>
        <taxon>Bacteria</taxon>
        <taxon>Bacillati</taxon>
        <taxon>Actinomycetota</taxon>
        <taxon>Actinomycetes</taxon>
        <taxon>Streptosporangiales</taxon>
        <taxon>Thermomonosporaceae</taxon>
        <taxon>Actinomadura</taxon>
    </lineage>
</organism>
<accession>A0A495QU38</accession>
<dbReference type="Proteomes" id="UP000274601">
    <property type="component" value="Unassembled WGS sequence"/>
</dbReference>
<dbReference type="AlphaFoldDB" id="A0A495QU38"/>
<keyword evidence="2 4" id="KW-0732">Signal</keyword>
<dbReference type="PANTHER" id="PTHR43248">
    <property type="entry name" value="2-SUCCINYL-6-HYDROXY-2,4-CYCLOHEXADIENE-1-CARBOXYLATE SYNTHASE"/>
    <property type="match status" value="1"/>
</dbReference>
<dbReference type="Pfam" id="PF08386">
    <property type="entry name" value="Abhydrolase_4"/>
    <property type="match status" value="1"/>
</dbReference>
<evidence type="ECO:0000313" key="8">
    <source>
        <dbReference type="Proteomes" id="UP000274601"/>
    </source>
</evidence>
<feature type="signal peptide" evidence="4">
    <location>
        <begin position="1"/>
        <end position="26"/>
    </location>
</feature>
<name>A0A495QU38_9ACTN</name>
<dbReference type="InterPro" id="IPR013595">
    <property type="entry name" value="Pept_S33_TAP-like_C"/>
</dbReference>
<dbReference type="EMBL" id="RBWU01000002">
    <property type="protein sequence ID" value="RKS76975.1"/>
    <property type="molecule type" value="Genomic_DNA"/>
</dbReference>
<comment type="caution">
    <text evidence="7">The sequence shown here is derived from an EMBL/GenBank/DDBJ whole genome shotgun (WGS) entry which is preliminary data.</text>
</comment>
<dbReference type="GO" id="GO:0016787">
    <property type="term" value="F:hydrolase activity"/>
    <property type="evidence" value="ECO:0007669"/>
    <property type="project" value="UniProtKB-KW"/>
</dbReference>
<evidence type="ECO:0000313" key="7">
    <source>
        <dbReference type="EMBL" id="RKS76975.1"/>
    </source>
</evidence>
<dbReference type="SUPFAM" id="SSF53474">
    <property type="entry name" value="alpha/beta-Hydrolases"/>
    <property type="match status" value="1"/>
</dbReference>
<proteinExistence type="inferred from homology"/>
<protein>
    <submittedName>
        <fullName evidence="7">TAP-like protein</fullName>
    </submittedName>
</protein>
<dbReference type="RefSeq" id="WP_121434227.1">
    <property type="nucleotide sequence ID" value="NZ_RBWU01000002.1"/>
</dbReference>
<dbReference type="InterPro" id="IPR051601">
    <property type="entry name" value="Serine_prot/Carboxylest_S33"/>
</dbReference>
<dbReference type="InterPro" id="IPR029058">
    <property type="entry name" value="AB_hydrolase_fold"/>
</dbReference>
<dbReference type="InterPro" id="IPR000073">
    <property type="entry name" value="AB_hydrolase_1"/>
</dbReference>
<evidence type="ECO:0000256" key="2">
    <source>
        <dbReference type="ARBA" id="ARBA00022729"/>
    </source>
</evidence>
<keyword evidence="8" id="KW-1185">Reference proteome</keyword>
<feature type="chain" id="PRO_5019821090" evidence="4">
    <location>
        <begin position="27"/>
        <end position="516"/>
    </location>
</feature>